<dbReference type="PANTHER" id="PTHR11764">
    <property type="entry name" value="TERPENE CYCLASE/MUTASE FAMILY MEMBER"/>
    <property type="match status" value="1"/>
</dbReference>
<dbReference type="Proteomes" id="UP000641853">
    <property type="component" value="Unassembled WGS sequence"/>
</dbReference>
<dbReference type="InterPro" id="IPR018333">
    <property type="entry name" value="Squalene_cyclase"/>
</dbReference>
<evidence type="ECO:0000259" key="4">
    <source>
        <dbReference type="Pfam" id="PF13249"/>
    </source>
</evidence>
<evidence type="ECO:0000256" key="2">
    <source>
        <dbReference type="SAM" id="Phobius"/>
    </source>
</evidence>
<dbReference type="AlphaFoldDB" id="A0A8H6QW44"/>
<dbReference type="InterPro" id="IPR032697">
    <property type="entry name" value="SQ_cyclase_N"/>
</dbReference>
<reference evidence="5" key="1">
    <citation type="submission" date="2020-06" db="EMBL/GenBank/DDBJ databases">
        <title>Draft genome sequences of strains closely related to Aspergillus parafelis and Aspergillus hiratsukae.</title>
        <authorList>
            <person name="Dos Santos R.A.C."/>
            <person name="Rivero-Menendez O."/>
            <person name="Steenwyk J.L."/>
            <person name="Mead M.E."/>
            <person name="Goldman G.H."/>
            <person name="Alastruey-Izquierdo A."/>
            <person name="Rokas A."/>
        </authorList>
    </citation>
    <scope>NUCLEOTIDE SEQUENCE</scope>
    <source>
        <strain evidence="5">CNM-CM7691</strain>
    </source>
</reference>
<dbReference type="GO" id="GO:0016104">
    <property type="term" value="P:triterpenoid biosynthetic process"/>
    <property type="evidence" value="ECO:0007669"/>
    <property type="project" value="InterPro"/>
</dbReference>
<sequence length="664" mass="73816">MSRTEELKRQSTTRTGLRPEQNCLLSKANQSLRLAVQYSKLQRKPGGNWHGETRTNNIATTAEHILMHQALGINLDTGRDAFISWLYFVQKLDGSWGASPRDHGDLSVTVEVYLALRILGVSRNDPQMRRSQSFILAAGGIANVCFITRIRLAVFGLYPWNAVQSLPPELIFLPQHILSSLYCRPAMNQTALVPLLILCHHRPIFPLPTQECAASEYLNELWCKPQGPQEKGFCCAVPSRTCRKVTLVSTSTDSIVHFLNSLKQVFPLRRYALDRSVELILGAMREMGGVGHLSRPLHMAMLALKLEGYSVLSHPLRTGLDYLGHFVYEDENGKRVLSGNTAFRDSSLMITGLEDAGIAVDTPWVRKTLQWLQSCLLPGDSNNTSKSFDTRTFRVDDVAAAVHAVIRQDPMMVRSGFVANALDWLLKRQNADGGWTSLNCSETLVRQSTPNATGHVLEAFGLVLTLSQRNKKLVAQGAVIDNAASASRRAIHYLSVAQQPCGAWFGCCTRHHIYATSAVLRALAYFIGVKERNRWTERDDSINDDVCQAIHWLQGICNQDGGWGEVSGKEKGEKSTASQTALALLALLPYLSPMDSILRKGVEYLLQTQTKRFAGGATWTEEQSTRTDSSACTYISSSYNSHCFPMMAIGRYAQSLRQYECGGW</sequence>
<keyword evidence="2" id="KW-1133">Transmembrane helix</keyword>
<dbReference type="PANTHER" id="PTHR11764:SF82">
    <property type="entry name" value="TERPENE CYCLASE_MUTASE FAMILY MEMBER"/>
    <property type="match status" value="1"/>
</dbReference>
<dbReference type="Pfam" id="PF13243">
    <property type="entry name" value="SQHop_cyclase_C"/>
    <property type="match status" value="1"/>
</dbReference>
<evidence type="ECO:0000313" key="6">
    <source>
        <dbReference type="Proteomes" id="UP000641853"/>
    </source>
</evidence>
<proteinExistence type="predicted"/>
<gene>
    <name evidence="5" type="ORF">CNMCM7691_009582</name>
</gene>
<feature type="domain" description="Squalene cyclase N-terminal" evidence="4">
    <location>
        <begin position="35"/>
        <end position="331"/>
    </location>
</feature>
<keyword evidence="2" id="KW-0812">Transmembrane</keyword>
<protein>
    <submittedName>
        <fullName evidence="5">Uncharacterized protein</fullName>
    </submittedName>
</protein>
<dbReference type="GO" id="GO:0005811">
    <property type="term" value="C:lipid droplet"/>
    <property type="evidence" value="ECO:0007669"/>
    <property type="project" value="InterPro"/>
</dbReference>
<dbReference type="SUPFAM" id="SSF48239">
    <property type="entry name" value="Terpenoid cyclases/Protein prenyltransferases"/>
    <property type="match status" value="2"/>
</dbReference>
<dbReference type="Pfam" id="PF13249">
    <property type="entry name" value="SQHop_cyclase_N"/>
    <property type="match status" value="1"/>
</dbReference>
<organism evidence="5 6">
    <name type="scientific">Aspergillus felis</name>
    <dbReference type="NCBI Taxonomy" id="1287682"/>
    <lineage>
        <taxon>Eukaryota</taxon>
        <taxon>Fungi</taxon>
        <taxon>Dikarya</taxon>
        <taxon>Ascomycota</taxon>
        <taxon>Pezizomycotina</taxon>
        <taxon>Eurotiomycetes</taxon>
        <taxon>Eurotiomycetidae</taxon>
        <taxon>Eurotiales</taxon>
        <taxon>Aspergillaceae</taxon>
        <taxon>Aspergillus</taxon>
        <taxon>Aspergillus subgen. Fumigati</taxon>
    </lineage>
</organism>
<comment type="caution">
    <text evidence="5">The sequence shown here is derived from an EMBL/GenBank/DDBJ whole genome shotgun (WGS) entry which is preliminary data.</text>
</comment>
<evidence type="ECO:0000256" key="1">
    <source>
        <dbReference type="ARBA" id="ARBA00022737"/>
    </source>
</evidence>
<dbReference type="InterPro" id="IPR008930">
    <property type="entry name" value="Terpenoid_cyclase/PrenylTrfase"/>
</dbReference>
<dbReference type="EMBL" id="JACBAG010001840">
    <property type="protein sequence ID" value="KAF7180414.1"/>
    <property type="molecule type" value="Genomic_DNA"/>
</dbReference>
<dbReference type="Gene3D" id="1.50.10.20">
    <property type="match status" value="2"/>
</dbReference>
<evidence type="ECO:0000259" key="3">
    <source>
        <dbReference type="Pfam" id="PF13243"/>
    </source>
</evidence>
<evidence type="ECO:0000313" key="5">
    <source>
        <dbReference type="EMBL" id="KAF7180414.1"/>
    </source>
</evidence>
<accession>A0A8H6QW44</accession>
<keyword evidence="2" id="KW-0472">Membrane</keyword>
<dbReference type="GO" id="GO:0016866">
    <property type="term" value="F:intramolecular transferase activity"/>
    <property type="evidence" value="ECO:0007669"/>
    <property type="project" value="InterPro"/>
</dbReference>
<feature type="domain" description="Squalene cyclase C-terminal" evidence="3">
    <location>
        <begin position="345"/>
        <end position="653"/>
    </location>
</feature>
<feature type="transmembrane region" description="Helical" evidence="2">
    <location>
        <begin position="134"/>
        <end position="160"/>
    </location>
</feature>
<dbReference type="InterPro" id="IPR032696">
    <property type="entry name" value="SQ_cyclase_C"/>
</dbReference>
<keyword evidence="1" id="KW-0677">Repeat</keyword>
<name>A0A8H6QW44_9EURO</name>
<keyword evidence="6" id="KW-1185">Reference proteome</keyword>